<sequence>MKNKSFIFVLAILISLIWSSQGFSLKEDTHKAINEHVAQNTVNDFSLNTYLRDNLGFDRGTVEVLKGVDAGGRNIEQKVFWWLGYGGEQEDRPGSVTDYLLGKPTRSVNHFHNPLLPWDQAGLDDSVFGISFTGQSSVLWSQRPIGTQSPGGYYSWHDAREYFYRALTSGSQTDREKNFADTFRAVGQLMHLVEDASVAMHTRNDIHILYSYEGYVENIRNGESNTFNSWTANAIDFDKSILSLAQNPLAPIPIARIIDTDSYDGTNPGITNGLNIGISEYTNANFFSDDTINSSSFPYPQTGGMPIVERNFTNTLWNTTYPRQYYLKNCCGETNGGQGYLLSAVDYLDYYRQQYPLLSFALPKIPVLDNNVYSDYASLLIPRAVGYSAGLLNYFFRGTLEITMPDSYIYSITDGSIIPQQFTRLKAKVRNTTPNENVQNCDIQQQNCILQAVARYKKRTDYQPDLSTDPPTASSREPNFSYSVSAPIVITSLSSTTPAEFTFDFTTNPIPAGITDLYLHVVFKGTLGNEANIAIAVGMKDLNEPQHFSIWNATDRFYLDGVLRTANEIRNDPSLLARVDFNGNGIANEAGEPYIDPYDVTTEIAFYPTGVTPTIYNATFTPLPSGRYGRIIILTDMPTFYILIHRLSTNPPDENTADFLFSGVINQDDINGTFQNTQVITFRGIIQHTWSAYARYYPNSVGISTAPWPVPANINPYPATTLYP</sequence>
<gene>
    <name evidence="1" type="ORF">A2W05_02170</name>
</gene>
<evidence type="ECO:0000313" key="2">
    <source>
        <dbReference type="Proteomes" id="UP000178797"/>
    </source>
</evidence>
<dbReference type="EMBL" id="MGDE01000076">
    <property type="protein sequence ID" value="OGL46731.1"/>
    <property type="molecule type" value="Genomic_DNA"/>
</dbReference>
<organism evidence="1 2">
    <name type="scientific">Candidatus Schekmanbacteria bacterium RBG_16_38_10</name>
    <dbReference type="NCBI Taxonomy" id="1817879"/>
    <lineage>
        <taxon>Bacteria</taxon>
        <taxon>Candidatus Schekmaniibacteriota</taxon>
    </lineage>
</organism>
<dbReference type="Gene3D" id="1.10.575.10">
    <property type="entry name" value="P1 Nuclease"/>
    <property type="match status" value="1"/>
</dbReference>
<evidence type="ECO:0000313" key="1">
    <source>
        <dbReference type="EMBL" id="OGL46731.1"/>
    </source>
</evidence>
<dbReference type="InterPro" id="IPR008947">
    <property type="entry name" value="PLipase_C/P1_nuclease_dom_sf"/>
</dbReference>
<protein>
    <submittedName>
        <fullName evidence="1">Uncharacterized protein</fullName>
    </submittedName>
</protein>
<dbReference type="Proteomes" id="UP000178797">
    <property type="component" value="Unassembled WGS sequence"/>
</dbReference>
<reference evidence="1 2" key="1">
    <citation type="journal article" date="2016" name="Nat. Commun.">
        <title>Thousands of microbial genomes shed light on interconnected biogeochemical processes in an aquifer system.</title>
        <authorList>
            <person name="Anantharaman K."/>
            <person name="Brown C.T."/>
            <person name="Hug L.A."/>
            <person name="Sharon I."/>
            <person name="Castelle C.J."/>
            <person name="Probst A.J."/>
            <person name="Thomas B.C."/>
            <person name="Singh A."/>
            <person name="Wilkins M.J."/>
            <person name="Karaoz U."/>
            <person name="Brodie E.L."/>
            <person name="Williams K.H."/>
            <person name="Hubbard S.S."/>
            <person name="Banfield J.F."/>
        </authorList>
    </citation>
    <scope>NUCLEOTIDE SEQUENCE [LARGE SCALE GENOMIC DNA]</scope>
</reference>
<proteinExistence type="predicted"/>
<dbReference type="AlphaFoldDB" id="A0A1F7RZ39"/>
<dbReference type="GO" id="GO:0016788">
    <property type="term" value="F:hydrolase activity, acting on ester bonds"/>
    <property type="evidence" value="ECO:0007669"/>
    <property type="project" value="InterPro"/>
</dbReference>
<comment type="caution">
    <text evidence="1">The sequence shown here is derived from an EMBL/GenBank/DDBJ whole genome shotgun (WGS) entry which is preliminary data.</text>
</comment>
<name>A0A1F7RZ39_9BACT</name>
<accession>A0A1F7RZ39</accession>
<dbReference type="SUPFAM" id="SSF48537">
    <property type="entry name" value="Phospholipase C/P1 nuclease"/>
    <property type="match status" value="1"/>
</dbReference>